<dbReference type="STRING" id="1213857.N4VRE4"/>
<protein>
    <recommendedName>
        <fullName evidence="4">Sister chromatid cohesion protein dcc1</fullName>
    </recommendedName>
</protein>
<evidence type="ECO:0008006" key="4">
    <source>
        <dbReference type="Google" id="ProtNLM"/>
    </source>
</evidence>
<gene>
    <name evidence="2" type="ORF">Cob_v009070</name>
</gene>
<organism evidence="2 3">
    <name type="scientific">Colletotrichum orbiculare (strain 104-T / ATCC 96160 / CBS 514.97 / LARS 414 / MAFF 240422)</name>
    <name type="common">Cucumber anthracnose fungus</name>
    <name type="synonym">Colletotrichum lagenarium</name>
    <dbReference type="NCBI Taxonomy" id="1213857"/>
    <lineage>
        <taxon>Eukaryota</taxon>
        <taxon>Fungi</taxon>
        <taxon>Dikarya</taxon>
        <taxon>Ascomycota</taxon>
        <taxon>Pezizomycotina</taxon>
        <taxon>Sordariomycetes</taxon>
        <taxon>Hypocreomycetidae</taxon>
        <taxon>Glomerellales</taxon>
        <taxon>Glomerellaceae</taxon>
        <taxon>Colletotrichum</taxon>
        <taxon>Colletotrichum orbiculare species complex</taxon>
    </lineage>
</organism>
<proteinExistence type="predicted"/>
<dbReference type="GO" id="GO:0031390">
    <property type="term" value="C:Ctf18 RFC-like complex"/>
    <property type="evidence" value="ECO:0007669"/>
    <property type="project" value="InterPro"/>
</dbReference>
<dbReference type="eggNOG" id="ENOG502SA0V">
    <property type="taxonomic scope" value="Eukaryota"/>
</dbReference>
<dbReference type="EMBL" id="AMCV02000025">
    <property type="protein sequence ID" value="TDZ18244.1"/>
    <property type="molecule type" value="Genomic_DNA"/>
</dbReference>
<feature type="compositionally biased region" description="Polar residues" evidence="1">
    <location>
        <begin position="106"/>
        <end position="120"/>
    </location>
</feature>
<evidence type="ECO:0000313" key="2">
    <source>
        <dbReference type="EMBL" id="TDZ18244.1"/>
    </source>
</evidence>
<dbReference type="AlphaFoldDB" id="N4VRE4"/>
<keyword evidence="3" id="KW-1185">Reference proteome</keyword>
<evidence type="ECO:0000313" key="3">
    <source>
        <dbReference type="Proteomes" id="UP000014480"/>
    </source>
</evidence>
<dbReference type="Pfam" id="PF09724">
    <property type="entry name" value="Dcc1"/>
    <property type="match status" value="1"/>
</dbReference>
<feature type="region of interest" description="Disordered" evidence="1">
    <location>
        <begin position="106"/>
        <end position="132"/>
    </location>
</feature>
<sequence length="132" mass="14028">MSSQEPGIPITHAPDPRGYKLMELPPELEALLSAEDAPVISLTSTPTSALLKTPDKTYKLLQKNTSNSLVLLAPHSSSSSSSSSDMPVSGLGAITTIHETVELVAQSESQTVSSLRNTGSKGKWHEKFGRGR</sequence>
<reference evidence="3" key="1">
    <citation type="journal article" date="2013" name="New Phytol.">
        <title>Comparative genomic and transcriptomic analyses reveal the hemibiotrophic stage shift of Colletotrichum fungi.</title>
        <authorList>
            <person name="Gan P."/>
            <person name="Ikeda K."/>
            <person name="Irieda H."/>
            <person name="Narusaka M."/>
            <person name="O'Connell R.J."/>
            <person name="Narusaka Y."/>
            <person name="Takano Y."/>
            <person name="Kubo Y."/>
            <person name="Shirasu K."/>
        </authorList>
    </citation>
    <scope>NUCLEOTIDE SEQUENCE [LARGE SCALE GENOMIC DNA]</scope>
    <source>
        <strain evidence="3">104-T / ATCC 96160 / CBS 514.97 / LARS 414 / MAFF 240422</strain>
    </source>
</reference>
<dbReference type="GO" id="GO:0007064">
    <property type="term" value="P:mitotic sister chromatid cohesion"/>
    <property type="evidence" value="ECO:0007669"/>
    <property type="project" value="InterPro"/>
</dbReference>
<feature type="compositionally biased region" description="Basic and acidic residues" evidence="1">
    <location>
        <begin position="123"/>
        <end position="132"/>
    </location>
</feature>
<dbReference type="HOGENOM" id="CLU_116847_0_0_1"/>
<name>N4VRE4_COLOR</name>
<evidence type="ECO:0000256" key="1">
    <source>
        <dbReference type="SAM" id="MobiDB-lite"/>
    </source>
</evidence>
<dbReference type="InterPro" id="IPR019128">
    <property type="entry name" value="Dcc1"/>
</dbReference>
<reference evidence="3" key="2">
    <citation type="journal article" date="2019" name="Mol. Plant Microbe Interact.">
        <title>Genome sequence resources for four phytopathogenic fungi from the Colletotrichum orbiculare species complex.</title>
        <authorList>
            <person name="Gan P."/>
            <person name="Tsushima A."/>
            <person name="Narusaka M."/>
            <person name="Narusaka Y."/>
            <person name="Takano Y."/>
            <person name="Kubo Y."/>
            <person name="Shirasu K."/>
        </authorList>
    </citation>
    <scope>GENOME REANNOTATION</scope>
    <source>
        <strain evidence="3">104-T / ATCC 96160 / CBS 514.97 / LARS 414 / MAFF 240422</strain>
    </source>
</reference>
<comment type="caution">
    <text evidence="2">The sequence shown here is derived from an EMBL/GenBank/DDBJ whole genome shotgun (WGS) entry which is preliminary data.</text>
</comment>
<accession>N4VRE4</accession>
<dbReference type="Proteomes" id="UP000014480">
    <property type="component" value="Unassembled WGS sequence"/>
</dbReference>
<dbReference type="OrthoDB" id="5199543at2759"/>